<dbReference type="PANTHER" id="PTHR15135:SF7">
    <property type="entry name" value="STAC-LIKE, ISOFORM J"/>
    <property type="match status" value="1"/>
</dbReference>
<evidence type="ECO:0000256" key="3">
    <source>
        <dbReference type="ARBA" id="ARBA00022475"/>
    </source>
</evidence>
<dbReference type="AlphaFoldDB" id="A0ABD2IBX5"/>
<dbReference type="Pfam" id="PF26085">
    <property type="entry name" value="SH3_20"/>
    <property type="match status" value="1"/>
</dbReference>
<keyword evidence="6" id="KW-0863">Zinc-finger</keyword>
<keyword evidence="3" id="KW-1003">Cell membrane</keyword>
<keyword evidence="6" id="KW-0862">Zinc</keyword>
<evidence type="ECO:0000256" key="8">
    <source>
        <dbReference type="SAM" id="MobiDB-lite"/>
    </source>
</evidence>
<feature type="compositionally biased region" description="Low complexity" evidence="8">
    <location>
        <begin position="167"/>
        <end position="180"/>
    </location>
</feature>
<evidence type="ECO:0000259" key="9">
    <source>
        <dbReference type="Pfam" id="PF26085"/>
    </source>
</evidence>
<sequence length="574" mass="62726">MSKILAAKKAEQVIVNKKLAKLPVKRAQSSNALPLLKSVRVAPKLCQSSTQQQIHPRTATNKQQGSPLAKEQLNIIYMKMLHQRKFAVVDPKAVPTFAREEALPRKKHGTVNSGENVDIKVHKNGQKSASAAKKWTSALRVVSAMTRLKNLPKAKKKEKEYDEESRGSSFSTSTESTPSRTYPPAAEQDAQQNAVIDPVYLALKQATTKYGAPSVGGCSSGRESRRDSQNAASPFDAETLRLSARNLSQTSLYDSGNQSENELMLLLLNARSGSTPQLHGVSIPCHLPASRRDTSLGISAPLNGTFSPTEVSNRVGLCKSARTPKLSSQMKSFSLDCADFMPAPPPVQPKNGGIRHNHYMHKPPIRSARAAFVSSGGGGQMATIVPGQFERREKRTESACGAGANGSAVVVGTDAAGLRRQRRLPPVPTQKKENAQTAPSEQPPIQHTAKLLISRPQLLHIVTHEYASSECALRPGDRLVVVDNGDPDWKHGFKLNDRLEQLITFPSSCVASYKAEEQPMRLLQSCNLSDQKLRLYRDQVVFAQPDSLSKDGKVMVRNEHDKFAKCPLQFLSLA</sequence>
<feature type="region of interest" description="Disordered" evidence="8">
    <location>
        <begin position="210"/>
        <end position="237"/>
    </location>
</feature>
<evidence type="ECO:0000256" key="4">
    <source>
        <dbReference type="ARBA" id="ARBA00022490"/>
    </source>
</evidence>
<feature type="domain" description="STAC3-related SH3" evidence="9">
    <location>
        <begin position="516"/>
        <end position="573"/>
    </location>
</feature>
<dbReference type="GO" id="GO:0005737">
    <property type="term" value="C:cytoplasm"/>
    <property type="evidence" value="ECO:0007669"/>
    <property type="project" value="UniProtKB-SubCell"/>
</dbReference>
<evidence type="ECO:0000313" key="11">
    <source>
        <dbReference type="Proteomes" id="UP001620645"/>
    </source>
</evidence>
<keyword evidence="6" id="KW-0479">Metal-binding</keyword>
<name>A0ABD2IBX5_HETSC</name>
<dbReference type="InterPro" id="IPR039688">
    <property type="entry name" value="STAC1/2/3"/>
</dbReference>
<feature type="region of interest" description="Disordered" evidence="8">
    <location>
        <begin position="420"/>
        <end position="444"/>
    </location>
</feature>
<evidence type="ECO:0000256" key="7">
    <source>
        <dbReference type="ARBA" id="ARBA00023136"/>
    </source>
</evidence>
<evidence type="ECO:0000256" key="1">
    <source>
        <dbReference type="ARBA" id="ARBA00004236"/>
    </source>
</evidence>
<comment type="subcellular location">
    <subcellularLocation>
        <location evidence="1">Cell membrane</location>
    </subcellularLocation>
    <subcellularLocation>
        <location evidence="2">Cytoplasm</location>
    </subcellularLocation>
</comment>
<dbReference type="GO" id="GO:0005886">
    <property type="term" value="C:plasma membrane"/>
    <property type="evidence" value="ECO:0007669"/>
    <property type="project" value="UniProtKB-SubCell"/>
</dbReference>
<dbReference type="GO" id="GO:0008270">
    <property type="term" value="F:zinc ion binding"/>
    <property type="evidence" value="ECO:0007669"/>
    <property type="project" value="UniProtKB-KW"/>
</dbReference>
<protein>
    <recommendedName>
        <fullName evidence="9">STAC3-related SH3 domain-containing protein</fullName>
    </recommendedName>
</protein>
<accession>A0ABD2IBX5</accession>
<evidence type="ECO:0000313" key="10">
    <source>
        <dbReference type="EMBL" id="KAL3076602.1"/>
    </source>
</evidence>
<gene>
    <name evidence="10" type="ORF">niasHS_011743</name>
</gene>
<dbReference type="EMBL" id="JBICCN010000332">
    <property type="protein sequence ID" value="KAL3076602.1"/>
    <property type="molecule type" value="Genomic_DNA"/>
</dbReference>
<dbReference type="Proteomes" id="UP001620645">
    <property type="component" value="Unassembled WGS sequence"/>
</dbReference>
<feature type="compositionally biased region" description="Polar residues" evidence="8">
    <location>
        <begin position="435"/>
        <end position="444"/>
    </location>
</feature>
<feature type="compositionally biased region" description="Basic and acidic residues" evidence="8">
    <location>
        <begin position="157"/>
        <end position="166"/>
    </location>
</feature>
<dbReference type="InterPro" id="IPR059031">
    <property type="entry name" value="SH3_20"/>
</dbReference>
<organism evidence="10 11">
    <name type="scientific">Heterodera schachtii</name>
    <name type="common">Sugarbeet cyst nematode worm</name>
    <name type="synonym">Tylenchus schachtii</name>
    <dbReference type="NCBI Taxonomy" id="97005"/>
    <lineage>
        <taxon>Eukaryota</taxon>
        <taxon>Metazoa</taxon>
        <taxon>Ecdysozoa</taxon>
        <taxon>Nematoda</taxon>
        <taxon>Chromadorea</taxon>
        <taxon>Rhabditida</taxon>
        <taxon>Tylenchina</taxon>
        <taxon>Tylenchomorpha</taxon>
        <taxon>Tylenchoidea</taxon>
        <taxon>Heteroderidae</taxon>
        <taxon>Heteroderinae</taxon>
        <taxon>Heterodera</taxon>
    </lineage>
</organism>
<evidence type="ECO:0000256" key="5">
    <source>
        <dbReference type="ARBA" id="ARBA00022737"/>
    </source>
</evidence>
<comment type="caution">
    <text evidence="10">The sequence shown here is derived from an EMBL/GenBank/DDBJ whole genome shotgun (WGS) entry which is preliminary data.</text>
</comment>
<proteinExistence type="predicted"/>
<keyword evidence="4" id="KW-0963">Cytoplasm</keyword>
<keyword evidence="11" id="KW-1185">Reference proteome</keyword>
<dbReference type="PANTHER" id="PTHR15135">
    <property type="entry name" value="STAC"/>
    <property type="match status" value="1"/>
</dbReference>
<feature type="region of interest" description="Disordered" evidence="8">
    <location>
        <begin position="150"/>
        <end position="191"/>
    </location>
</feature>
<reference evidence="10 11" key="1">
    <citation type="submission" date="2024-10" db="EMBL/GenBank/DDBJ databases">
        <authorList>
            <person name="Kim D."/>
        </authorList>
    </citation>
    <scope>NUCLEOTIDE SEQUENCE [LARGE SCALE GENOMIC DNA]</scope>
    <source>
        <strain evidence="10">Taebaek</strain>
    </source>
</reference>
<evidence type="ECO:0000256" key="6">
    <source>
        <dbReference type="ARBA" id="ARBA00022771"/>
    </source>
</evidence>
<keyword evidence="5" id="KW-0677">Repeat</keyword>
<evidence type="ECO:0000256" key="2">
    <source>
        <dbReference type="ARBA" id="ARBA00004496"/>
    </source>
</evidence>
<keyword evidence="7" id="KW-0472">Membrane</keyword>